<feature type="signal peptide" evidence="6">
    <location>
        <begin position="1"/>
        <end position="16"/>
    </location>
</feature>
<organism evidence="7 8">
    <name type="scientific">Jatropha curcas</name>
    <name type="common">Barbados nut</name>
    <dbReference type="NCBI Taxonomy" id="180498"/>
    <lineage>
        <taxon>Eukaryota</taxon>
        <taxon>Viridiplantae</taxon>
        <taxon>Streptophyta</taxon>
        <taxon>Embryophyta</taxon>
        <taxon>Tracheophyta</taxon>
        <taxon>Spermatophyta</taxon>
        <taxon>Magnoliopsida</taxon>
        <taxon>eudicotyledons</taxon>
        <taxon>Gunneridae</taxon>
        <taxon>Pentapetalae</taxon>
        <taxon>rosids</taxon>
        <taxon>fabids</taxon>
        <taxon>Malpighiales</taxon>
        <taxon>Euphorbiaceae</taxon>
        <taxon>Crotonoideae</taxon>
        <taxon>Jatropheae</taxon>
        <taxon>Jatropha</taxon>
    </lineage>
</organism>
<name>A0A067KDN6_JATCU</name>
<keyword evidence="5" id="KW-0687">Ribonucleoprotein</keyword>
<sequence>MNVVAVYLLTMLGGNAAPSVDDIKDILSHVRADVDDVKIRYLLLEIEAVAPVGGAASTPAVAVEAKKEEKVEEKEELDDDIGFSLFK</sequence>
<protein>
    <submittedName>
        <fullName evidence="7">Uncharacterized protein</fullName>
    </submittedName>
</protein>
<dbReference type="PANTHER" id="PTHR21141">
    <property type="entry name" value="60S ACIDIC RIBOSOMAL PROTEIN FAMILY MEMBER"/>
    <property type="match status" value="1"/>
</dbReference>
<reference evidence="7 8" key="1">
    <citation type="journal article" date="2014" name="PLoS ONE">
        <title>Global Analysis of Gene Expression Profiles in Physic Nut (Jatropha curcas L.) Seedlings Exposed to Salt Stress.</title>
        <authorList>
            <person name="Zhang L."/>
            <person name="Zhang C."/>
            <person name="Wu P."/>
            <person name="Chen Y."/>
            <person name="Li M."/>
            <person name="Jiang H."/>
            <person name="Wu G."/>
        </authorList>
    </citation>
    <scope>NUCLEOTIDE SEQUENCE [LARGE SCALE GENOMIC DNA]</scope>
    <source>
        <strain evidence="8">cv. GZQX0401</strain>
        <tissue evidence="7">Young leaves</tissue>
    </source>
</reference>
<dbReference type="GO" id="GO:0003735">
    <property type="term" value="F:structural constituent of ribosome"/>
    <property type="evidence" value="ECO:0007669"/>
    <property type="project" value="InterPro"/>
</dbReference>
<evidence type="ECO:0000256" key="3">
    <source>
        <dbReference type="ARBA" id="ARBA00011266"/>
    </source>
</evidence>
<dbReference type="STRING" id="180498.A0A067KDN6"/>
<evidence type="ECO:0000256" key="2">
    <source>
        <dbReference type="ARBA" id="ARBA00005436"/>
    </source>
</evidence>
<proteinExistence type="inferred from homology"/>
<dbReference type="OrthoDB" id="1227494at2759"/>
<dbReference type="Pfam" id="PF00428">
    <property type="entry name" value="Ribosomal_60s"/>
    <property type="match status" value="1"/>
</dbReference>
<evidence type="ECO:0000313" key="7">
    <source>
        <dbReference type="EMBL" id="KDP30365.1"/>
    </source>
</evidence>
<dbReference type="InterPro" id="IPR038716">
    <property type="entry name" value="P1/P2_N_sf"/>
</dbReference>
<dbReference type="InterPro" id="IPR044076">
    <property type="entry name" value="Ribosomal_P2"/>
</dbReference>
<evidence type="ECO:0000256" key="4">
    <source>
        <dbReference type="ARBA" id="ARBA00022980"/>
    </source>
</evidence>
<gene>
    <name evidence="7" type="ORF">JCGZ_17094</name>
</gene>
<dbReference type="Proteomes" id="UP000027138">
    <property type="component" value="Unassembled WGS sequence"/>
</dbReference>
<dbReference type="GO" id="GO:0022625">
    <property type="term" value="C:cytosolic large ribosomal subunit"/>
    <property type="evidence" value="ECO:0007669"/>
    <property type="project" value="InterPro"/>
</dbReference>
<evidence type="ECO:0000313" key="8">
    <source>
        <dbReference type="Proteomes" id="UP000027138"/>
    </source>
</evidence>
<keyword evidence="8" id="KW-1185">Reference proteome</keyword>
<comment type="subunit">
    <text evidence="3">P1 and P2 exist as dimers at the large ribosomal subunit.</text>
</comment>
<dbReference type="PANTHER" id="PTHR21141:SF5">
    <property type="entry name" value="LARGE RIBOSOMAL SUBUNIT PROTEIN P2"/>
    <property type="match status" value="1"/>
</dbReference>
<keyword evidence="6" id="KW-0732">Signal</keyword>
<dbReference type="Gene3D" id="1.10.10.1410">
    <property type="match status" value="1"/>
</dbReference>
<evidence type="ECO:0000256" key="5">
    <source>
        <dbReference type="ARBA" id="ARBA00023274"/>
    </source>
</evidence>
<keyword evidence="4" id="KW-0689">Ribosomal protein</keyword>
<evidence type="ECO:0000256" key="1">
    <source>
        <dbReference type="ARBA" id="ARBA00003362"/>
    </source>
</evidence>
<comment type="function">
    <text evidence="1">Plays an important role in the elongation step of protein synthesis.</text>
</comment>
<accession>A0A067KDN6</accession>
<dbReference type="EMBL" id="KK914687">
    <property type="protein sequence ID" value="KDP30365.1"/>
    <property type="molecule type" value="Genomic_DNA"/>
</dbReference>
<comment type="similarity">
    <text evidence="2">Belongs to the eukaryotic ribosomal protein P1/P2 family.</text>
</comment>
<dbReference type="GO" id="GO:0002182">
    <property type="term" value="P:cytoplasmic translational elongation"/>
    <property type="evidence" value="ECO:0007669"/>
    <property type="project" value="InterPro"/>
</dbReference>
<evidence type="ECO:0000256" key="6">
    <source>
        <dbReference type="SAM" id="SignalP"/>
    </source>
</evidence>
<feature type="chain" id="PRO_5001639472" evidence="6">
    <location>
        <begin position="17"/>
        <end position="87"/>
    </location>
</feature>
<dbReference type="AlphaFoldDB" id="A0A067KDN6"/>